<reference evidence="11" key="1">
    <citation type="journal article" date="2013" name="PLoS Genet.">
        <title>The genome of Spraguea lophii and the basis of host-microsporidian interactions.</title>
        <authorList>
            <person name="Campbell S.E."/>
            <person name="Williams T.A."/>
            <person name="Yousuf A."/>
            <person name="Soanes D.M."/>
            <person name="Paszkiewicz K.H."/>
            <person name="Williams B.A.P."/>
        </authorList>
    </citation>
    <scope>NUCLEOTIDE SEQUENCE [LARGE SCALE GENOMIC DNA]</scope>
    <source>
        <strain evidence="11">42_110</strain>
    </source>
</reference>
<keyword evidence="6 10" id="KW-0418">Kinase</keyword>
<feature type="binding site" evidence="7">
    <location>
        <position position="112"/>
    </location>
    <ligand>
        <name>ATP</name>
        <dbReference type="ChEBI" id="CHEBI:30616"/>
    </ligand>
</feature>
<dbReference type="OMA" id="QHYGEHK"/>
<feature type="active site" description="Pros-phosphohistidine intermediate" evidence="7">
    <location>
        <position position="115"/>
    </location>
</feature>
<evidence type="ECO:0000256" key="7">
    <source>
        <dbReference type="PROSITE-ProRule" id="PRU00706"/>
    </source>
</evidence>
<dbReference type="InterPro" id="IPR034907">
    <property type="entry name" value="NDK-like_dom"/>
</dbReference>
<feature type="binding site" evidence="7">
    <location>
        <position position="57"/>
    </location>
    <ligand>
        <name>ATP</name>
        <dbReference type="ChEBI" id="CHEBI:30616"/>
    </ligand>
</feature>
<dbReference type="EC" id="2.7.4.6" evidence="3"/>
<feature type="binding site" evidence="7">
    <location>
        <position position="85"/>
    </location>
    <ligand>
        <name>ATP</name>
        <dbReference type="ChEBI" id="CHEBI:30616"/>
    </ligand>
</feature>
<keyword evidence="11" id="KW-1185">Reference proteome</keyword>
<dbReference type="NCBIfam" id="NF001908">
    <property type="entry name" value="PRK00668.1"/>
    <property type="match status" value="1"/>
</dbReference>
<dbReference type="Pfam" id="PF00334">
    <property type="entry name" value="NDK"/>
    <property type="match status" value="1"/>
</dbReference>
<dbReference type="InterPro" id="IPR001564">
    <property type="entry name" value="Nucleoside_diP_kinase"/>
</dbReference>
<dbReference type="InterPro" id="IPR036850">
    <property type="entry name" value="NDK-like_dom_sf"/>
</dbReference>
<dbReference type="VEuPathDB" id="MicrosporidiaDB:SLOPH_1405"/>
<gene>
    <name evidence="10" type="ORF">SLOPH_1405</name>
</gene>
<dbReference type="GO" id="GO:0006183">
    <property type="term" value="P:GTP biosynthetic process"/>
    <property type="evidence" value="ECO:0007669"/>
    <property type="project" value="InterPro"/>
</dbReference>
<dbReference type="SMART" id="SM00562">
    <property type="entry name" value="NDK"/>
    <property type="match status" value="1"/>
</dbReference>
<evidence type="ECO:0000256" key="2">
    <source>
        <dbReference type="ARBA" id="ARBA00008142"/>
    </source>
</evidence>
<comment type="caution">
    <text evidence="10">The sequence shown here is derived from an EMBL/GenBank/DDBJ whole genome shotgun (WGS) entry which is preliminary data.</text>
</comment>
<dbReference type="HAMAP" id="MF_00451">
    <property type="entry name" value="NDP_kinase"/>
    <property type="match status" value="1"/>
</dbReference>
<protein>
    <recommendedName>
        <fullName evidence="4">Nucleoside diphosphate kinase</fullName>
        <ecNumber evidence="3">2.7.4.6</ecNumber>
    </recommendedName>
</protein>
<feature type="binding site" evidence="7">
    <location>
        <position position="91"/>
    </location>
    <ligand>
        <name>ATP</name>
        <dbReference type="ChEBI" id="CHEBI:30616"/>
    </ligand>
</feature>
<evidence type="ECO:0000256" key="3">
    <source>
        <dbReference type="ARBA" id="ARBA00012966"/>
    </source>
</evidence>
<organism evidence="10 11">
    <name type="scientific">Spraguea lophii (strain 42_110)</name>
    <name type="common">Microsporidian parasite</name>
    <dbReference type="NCBI Taxonomy" id="1358809"/>
    <lineage>
        <taxon>Eukaryota</taxon>
        <taxon>Fungi</taxon>
        <taxon>Fungi incertae sedis</taxon>
        <taxon>Microsporidia</taxon>
        <taxon>Spragueidae</taxon>
        <taxon>Spraguea</taxon>
    </lineage>
</organism>
<dbReference type="GO" id="GO:0006241">
    <property type="term" value="P:CTP biosynthetic process"/>
    <property type="evidence" value="ECO:0007669"/>
    <property type="project" value="InterPro"/>
</dbReference>
<dbReference type="OrthoDB" id="2162449at2759"/>
<dbReference type="SUPFAM" id="SSF54919">
    <property type="entry name" value="Nucleoside diphosphate kinase, NDK"/>
    <property type="match status" value="1"/>
</dbReference>
<feature type="domain" description="Nucleoside diphosphate kinase-like" evidence="9">
    <location>
        <begin position="1"/>
        <end position="138"/>
    </location>
</feature>
<dbReference type="GO" id="GO:0004550">
    <property type="term" value="F:nucleoside diphosphate kinase activity"/>
    <property type="evidence" value="ECO:0007669"/>
    <property type="project" value="UniProtKB-EC"/>
</dbReference>
<feature type="binding site" evidence="7">
    <location>
        <position position="102"/>
    </location>
    <ligand>
        <name>ATP</name>
        <dbReference type="ChEBI" id="CHEBI:30616"/>
    </ligand>
</feature>
<dbReference type="Gene3D" id="3.30.70.141">
    <property type="entry name" value="Nucleoside diphosphate kinase-like domain"/>
    <property type="match status" value="1"/>
</dbReference>
<keyword evidence="5" id="KW-0808">Transferase</keyword>
<comment type="similarity">
    <text evidence="2 7 8">Belongs to the NDK family.</text>
</comment>
<dbReference type="AlphaFoldDB" id="S7XT98"/>
<evidence type="ECO:0000256" key="4">
    <source>
        <dbReference type="ARBA" id="ARBA00017632"/>
    </source>
</evidence>
<dbReference type="EMBL" id="ATCN01000398">
    <property type="protein sequence ID" value="EPR79118.1"/>
    <property type="molecule type" value="Genomic_DNA"/>
</dbReference>
<evidence type="ECO:0000256" key="8">
    <source>
        <dbReference type="RuleBase" id="RU004011"/>
    </source>
</evidence>
<evidence type="ECO:0000256" key="5">
    <source>
        <dbReference type="ARBA" id="ARBA00022679"/>
    </source>
</evidence>
<feature type="binding site" evidence="7">
    <location>
        <position position="9"/>
    </location>
    <ligand>
        <name>ATP</name>
        <dbReference type="ChEBI" id="CHEBI:30616"/>
    </ligand>
</feature>
<dbReference type="PANTHER" id="PTHR11349">
    <property type="entry name" value="NUCLEOSIDE DIPHOSPHATE KINASE"/>
    <property type="match status" value="1"/>
</dbReference>
<dbReference type="GO" id="GO:0006228">
    <property type="term" value="P:UTP biosynthetic process"/>
    <property type="evidence" value="ECO:0007669"/>
    <property type="project" value="InterPro"/>
</dbReference>
<evidence type="ECO:0000313" key="11">
    <source>
        <dbReference type="Proteomes" id="UP000014978"/>
    </source>
</evidence>
<sequence length="149" mass="16880">MEKTFVMIKPEGVNRRLIGQIISRFEQKGLHILTMKCVLPERIVLEKHYAEHKGKGFYENYLKHLESGRVVPMVLQGNDAVFVARKLIGATNPKEAEVGTIRGDFGLDIGRNIIHGADSLESADREIGIWFGETVKEIQMVDDNLVYEL</sequence>
<evidence type="ECO:0000313" key="10">
    <source>
        <dbReference type="EMBL" id="EPR79118.1"/>
    </source>
</evidence>
<dbReference type="InParanoid" id="S7XT98"/>
<accession>S7XT98</accession>
<dbReference type="PRINTS" id="PR01243">
    <property type="entry name" value="NUCDPKINASE"/>
</dbReference>
<evidence type="ECO:0000256" key="6">
    <source>
        <dbReference type="ARBA" id="ARBA00022777"/>
    </source>
</evidence>
<dbReference type="PROSITE" id="PS51374">
    <property type="entry name" value="NDPK_LIKE"/>
    <property type="match status" value="1"/>
</dbReference>
<dbReference type="HOGENOM" id="CLU_060216_6_3_1"/>
<evidence type="ECO:0000259" key="9">
    <source>
        <dbReference type="SMART" id="SM00562"/>
    </source>
</evidence>
<dbReference type="CDD" id="cd04413">
    <property type="entry name" value="NDPk_I"/>
    <property type="match status" value="1"/>
</dbReference>
<evidence type="ECO:0000256" key="1">
    <source>
        <dbReference type="ARBA" id="ARBA00001946"/>
    </source>
</evidence>
<dbReference type="Proteomes" id="UP000014978">
    <property type="component" value="Unassembled WGS sequence"/>
</dbReference>
<name>S7XT98_SPRLO</name>
<dbReference type="STRING" id="1358809.S7XT98"/>
<dbReference type="FunFam" id="3.30.70.141:FF:000002">
    <property type="entry name" value="Nucleoside diphosphate kinase"/>
    <property type="match status" value="1"/>
</dbReference>
<comment type="cofactor">
    <cofactor evidence="1">
        <name>Mg(2+)</name>
        <dbReference type="ChEBI" id="CHEBI:18420"/>
    </cofactor>
</comment>
<dbReference type="FunCoup" id="S7XT98">
    <property type="interactions" value="162"/>
</dbReference>
<proteinExistence type="inferred from homology"/>